<dbReference type="NCBIfam" id="NF010568">
    <property type="entry name" value="PRK13961.1"/>
    <property type="match status" value="1"/>
</dbReference>
<evidence type="ECO:0000256" key="7">
    <source>
        <dbReference type="ARBA" id="ARBA00048475"/>
    </source>
</evidence>
<evidence type="ECO:0000256" key="1">
    <source>
        <dbReference type="ARBA" id="ARBA00004672"/>
    </source>
</evidence>
<evidence type="ECO:0000313" key="10">
    <source>
        <dbReference type="EMBL" id="OGF12191.1"/>
    </source>
</evidence>
<keyword evidence="6 8" id="KW-0067">ATP-binding</keyword>
<keyword evidence="3 8" id="KW-0436">Ligase</keyword>
<dbReference type="PANTHER" id="PTHR43700:SF1">
    <property type="entry name" value="PHOSPHORIBOSYLAMINOIMIDAZOLE-SUCCINOCARBOXAMIDE SYNTHASE"/>
    <property type="match status" value="1"/>
</dbReference>
<dbReference type="FunFam" id="3.30.470.20:FF:000015">
    <property type="entry name" value="Phosphoribosylaminoimidazole-succinocarboxamide synthase"/>
    <property type="match status" value="1"/>
</dbReference>
<dbReference type="Gene3D" id="3.30.200.20">
    <property type="entry name" value="Phosphorylase Kinase, domain 1"/>
    <property type="match status" value="1"/>
</dbReference>
<comment type="pathway">
    <text evidence="1 8">Purine metabolism; IMP biosynthesis via de novo pathway; 5-amino-1-(5-phospho-D-ribosyl)imidazole-4-carboxamide from 5-amino-1-(5-phospho-D-ribosyl)imidazole-4-carboxylate: step 1/2.</text>
</comment>
<evidence type="ECO:0000313" key="11">
    <source>
        <dbReference type="Proteomes" id="UP000177230"/>
    </source>
</evidence>
<dbReference type="InterPro" id="IPR018236">
    <property type="entry name" value="SAICAR_synthetase_CS"/>
</dbReference>
<dbReference type="GO" id="GO:0005524">
    <property type="term" value="F:ATP binding"/>
    <property type="evidence" value="ECO:0007669"/>
    <property type="project" value="UniProtKB-KW"/>
</dbReference>
<feature type="domain" description="SAICAR synthetase/ADE2 N-terminal" evidence="9">
    <location>
        <begin position="15"/>
        <end position="267"/>
    </location>
</feature>
<comment type="catalytic activity">
    <reaction evidence="7 8">
        <text>5-amino-1-(5-phospho-D-ribosyl)imidazole-4-carboxylate + L-aspartate + ATP = (2S)-2-[5-amino-1-(5-phospho-beta-D-ribosyl)imidazole-4-carboxamido]succinate + ADP + phosphate + 2 H(+)</text>
        <dbReference type="Rhea" id="RHEA:22628"/>
        <dbReference type="ChEBI" id="CHEBI:15378"/>
        <dbReference type="ChEBI" id="CHEBI:29991"/>
        <dbReference type="ChEBI" id="CHEBI:30616"/>
        <dbReference type="ChEBI" id="CHEBI:43474"/>
        <dbReference type="ChEBI" id="CHEBI:58443"/>
        <dbReference type="ChEBI" id="CHEBI:77657"/>
        <dbReference type="ChEBI" id="CHEBI:456216"/>
        <dbReference type="EC" id="6.3.2.6"/>
    </reaction>
</comment>
<dbReference type="SUPFAM" id="SSF56104">
    <property type="entry name" value="SAICAR synthase-like"/>
    <property type="match status" value="1"/>
</dbReference>
<evidence type="ECO:0000256" key="6">
    <source>
        <dbReference type="ARBA" id="ARBA00022840"/>
    </source>
</evidence>
<reference evidence="10 11" key="1">
    <citation type="journal article" date="2016" name="Nat. Commun.">
        <title>Thousands of microbial genomes shed light on interconnected biogeochemical processes in an aquifer system.</title>
        <authorList>
            <person name="Anantharaman K."/>
            <person name="Brown C.T."/>
            <person name="Hug L.A."/>
            <person name="Sharon I."/>
            <person name="Castelle C.J."/>
            <person name="Probst A.J."/>
            <person name="Thomas B.C."/>
            <person name="Singh A."/>
            <person name="Wilkins M.J."/>
            <person name="Karaoz U."/>
            <person name="Brodie E.L."/>
            <person name="Williams K.H."/>
            <person name="Hubbard S.S."/>
            <person name="Banfield J.F."/>
        </authorList>
    </citation>
    <scope>NUCLEOTIDE SEQUENCE [LARGE SCALE GENOMIC DNA]</scope>
</reference>
<dbReference type="EMBL" id="MFFM01000034">
    <property type="protein sequence ID" value="OGF12191.1"/>
    <property type="molecule type" value="Genomic_DNA"/>
</dbReference>
<dbReference type="EC" id="6.3.2.6" evidence="8"/>
<dbReference type="NCBIfam" id="TIGR00081">
    <property type="entry name" value="purC"/>
    <property type="match status" value="1"/>
</dbReference>
<comment type="similarity">
    <text evidence="2 8">Belongs to the SAICAR synthetase family.</text>
</comment>
<keyword evidence="4 8" id="KW-0547">Nucleotide-binding</keyword>
<accession>A0A1F5RDQ8</accession>
<dbReference type="Pfam" id="PF01259">
    <property type="entry name" value="SAICAR_synt"/>
    <property type="match status" value="1"/>
</dbReference>
<dbReference type="AlphaFoldDB" id="A0A1F5RDQ8"/>
<gene>
    <name evidence="8" type="primary">purC</name>
    <name evidence="10" type="ORF">A2024_04180</name>
</gene>
<dbReference type="InterPro" id="IPR001636">
    <property type="entry name" value="SAICAR_synth"/>
</dbReference>
<dbReference type="Gene3D" id="3.30.470.20">
    <property type="entry name" value="ATP-grasp fold, B domain"/>
    <property type="match status" value="1"/>
</dbReference>
<evidence type="ECO:0000256" key="4">
    <source>
        <dbReference type="ARBA" id="ARBA00022741"/>
    </source>
</evidence>
<dbReference type="Proteomes" id="UP000177230">
    <property type="component" value="Unassembled WGS sequence"/>
</dbReference>
<dbReference type="GO" id="GO:0005737">
    <property type="term" value="C:cytoplasm"/>
    <property type="evidence" value="ECO:0007669"/>
    <property type="project" value="TreeGrafter"/>
</dbReference>
<protein>
    <recommendedName>
        <fullName evidence="8">Phosphoribosylaminoimidazole-succinocarboxamide synthase</fullName>
        <ecNumber evidence="8">6.3.2.6</ecNumber>
    </recommendedName>
    <alternativeName>
        <fullName evidence="8">SAICAR synthetase</fullName>
    </alternativeName>
</protein>
<evidence type="ECO:0000256" key="8">
    <source>
        <dbReference type="HAMAP-Rule" id="MF_00137"/>
    </source>
</evidence>
<keyword evidence="5 8" id="KW-0658">Purine biosynthesis</keyword>
<dbReference type="HAMAP" id="MF_00137">
    <property type="entry name" value="SAICAR_synth"/>
    <property type="match status" value="1"/>
</dbReference>
<dbReference type="CDD" id="cd01414">
    <property type="entry name" value="SAICAR_synt_Sc"/>
    <property type="match status" value="1"/>
</dbReference>
<proteinExistence type="inferred from homology"/>
<sequence length="297" mass="33137">MKTITQTDFPELKKISQGKVRDIYDLGENLLIVATDRISAFDVVLPDAIPCKGYVLTQISKFWFQKMSSLMPNHLISVDVTDFPAECHKYKEELEGRSMLVKKAQPLPVECIVRGYLTGSGLKDYQKSGMVCGIELPEGLVESSRLESPIFTPSTKAEIGSHDQNIPFEKMSEILGREKAGLVKKLSLEIYGAARKIGEEKGIIIADTKFEMGDFEGELILIDEVLTPDSSRFWPRAGYQAGRSQPSFDKQFVRDYLSTLAWNKQAPGPELPQEVIAKTSDKYLEALDILAGIKPTI</sequence>
<dbReference type="UniPathway" id="UPA00074">
    <property type="reaction ID" value="UER00131"/>
</dbReference>
<dbReference type="PROSITE" id="PS01057">
    <property type="entry name" value="SAICAR_SYNTHETASE_1"/>
    <property type="match status" value="1"/>
</dbReference>
<evidence type="ECO:0000256" key="3">
    <source>
        <dbReference type="ARBA" id="ARBA00022598"/>
    </source>
</evidence>
<evidence type="ECO:0000259" key="9">
    <source>
        <dbReference type="Pfam" id="PF01259"/>
    </source>
</evidence>
<dbReference type="InterPro" id="IPR028923">
    <property type="entry name" value="SAICAR_synt/ADE2_N"/>
</dbReference>
<name>A0A1F5RDQ8_9BACT</name>
<evidence type="ECO:0000256" key="5">
    <source>
        <dbReference type="ARBA" id="ARBA00022755"/>
    </source>
</evidence>
<evidence type="ECO:0000256" key="2">
    <source>
        <dbReference type="ARBA" id="ARBA00010190"/>
    </source>
</evidence>
<comment type="caution">
    <text evidence="10">The sequence shown here is derived from an EMBL/GenBank/DDBJ whole genome shotgun (WGS) entry which is preliminary data.</text>
</comment>
<organism evidence="10 11">
    <name type="scientific">Candidatus Edwardsbacteria bacterium GWF2_54_11</name>
    <dbReference type="NCBI Taxonomy" id="1817851"/>
    <lineage>
        <taxon>Bacteria</taxon>
        <taxon>Candidatus Edwardsiibacteriota</taxon>
    </lineage>
</organism>
<dbReference type="GO" id="GO:0004639">
    <property type="term" value="F:phosphoribosylaminoimidazolesuccinocarboxamide synthase activity"/>
    <property type="evidence" value="ECO:0007669"/>
    <property type="project" value="UniProtKB-UniRule"/>
</dbReference>
<dbReference type="PANTHER" id="PTHR43700">
    <property type="entry name" value="PHOSPHORIBOSYLAMINOIMIDAZOLE-SUCCINOCARBOXAMIDE SYNTHASE"/>
    <property type="match status" value="1"/>
</dbReference>
<dbReference type="GO" id="GO:0006189">
    <property type="term" value="P:'de novo' IMP biosynthetic process"/>
    <property type="evidence" value="ECO:0007669"/>
    <property type="project" value="UniProtKB-UniRule"/>
</dbReference>